<dbReference type="PANTHER" id="PTHR43465:SF2">
    <property type="entry name" value="DUF1680 DOMAIN PROTEIN (AFU_ORTHOLOGUE AFUA_1G08910)"/>
    <property type="match status" value="1"/>
</dbReference>
<dbReference type="Gene3D" id="1.50.10.20">
    <property type="match status" value="1"/>
</dbReference>
<dbReference type="InterPro" id="IPR049049">
    <property type="entry name" value="Beta-AFase-like_GH127_C"/>
</dbReference>
<dbReference type="Gene3D" id="2.60.120.260">
    <property type="entry name" value="Galactose-binding domain-like"/>
    <property type="match status" value="1"/>
</dbReference>
<sequence>MFQILVSALPSYGQTVPLHSTEIAYNKGYGLTPVSFSEVTLIDSFWKPRLNTQMETLVPFALDKTAEAQEALKLAGDFLEGLDSPLPTPHRYRSSDLFKVMEGAAYLLKNERSPELEHRMDSIIDIIARAQKKDGYLYVAHITGVSKDHEHWGGGGMGDKPYSYVLHSHELYNMGHMYEGAIAYFLATGKDKWLKVAEKNAQHINKVFFVGDPNYNNGVPINQAPGHEELELALAKLYRVTNNPLYLEMAKKFLDIRGRTFVPDGEGVMSSDYAQQHEPVTMQRKAVGHAVRATYLYSGMADVGALSGSDEYNEALKSIWHDIVDTKLSITGGLGAVHGIEGFGPAYVLPNKEAYNETCAAVGNVFFNFRMFLLTKDSKYMDVAEVSLLNNALAGVNLEGNKFFYVNPLEADGDTPFNHGKPGRSPWFNTACCPSNIARLIPQVSGMMYAFDDHSIYANYYASSSTTIPLKIGGIGIRQNSKYPFDGKIEMELELDGIKKFDLRLRIPTWSRTNQFVPGSLYSYIDQPDEKWTVTVNGEKIDAELENGFAVVSRNWKNGDRVTLELPMPVRFNKSLDKVEANNGRVAVTRGPLVYVAEGIDNKNTVQHYFINDIPSSDGITAHPIANGLMKNIVELSVPSMLVTEKNVVSERLNMVPYYAWDNREDGSMMVWFPTSGNGVQFTEGNSVRGGKYQRVKASTTDKVGTIGAISDPRRPASSLDRTIQPWISGDEGPQWIEVQLEQIQKIRSIGLYWFDDGRKILIPANWSIEYLDSGSWIEMPIYVTDSYAVDKDKYNVVHPGKELATNGLRIKIEPKLQSKVGILDLDIQCKKRA</sequence>
<feature type="domain" description="Non-reducing end beta-L-arabinofuranosidase-like GH127 catalytic" evidence="1">
    <location>
        <begin position="38"/>
        <end position="445"/>
    </location>
</feature>
<feature type="domain" description="Non-reducing end beta-L-arabinofuranosidase-like GH127 C-terminal" evidence="3">
    <location>
        <begin position="570"/>
        <end position="674"/>
    </location>
</feature>
<dbReference type="Pfam" id="PF07944">
    <property type="entry name" value="Beta-AFase-like_GH127_cat"/>
    <property type="match status" value="1"/>
</dbReference>
<feature type="domain" description="Non-reducing end beta-L-arabinofuranosidase-like GH127 middle" evidence="2">
    <location>
        <begin position="456"/>
        <end position="568"/>
    </location>
</feature>
<dbReference type="Proteomes" id="UP000468707">
    <property type="component" value="Unassembled WGS sequence"/>
</dbReference>
<dbReference type="Pfam" id="PF20736">
    <property type="entry name" value="Glyco_hydro127M"/>
    <property type="match status" value="1"/>
</dbReference>
<dbReference type="EMBL" id="JAAAMI010000020">
    <property type="protein sequence ID" value="NDV45412.1"/>
    <property type="molecule type" value="Genomic_DNA"/>
</dbReference>
<evidence type="ECO:0000313" key="4">
    <source>
        <dbReference type="EMBL" id="NDV45412.1"/>
    </source>
</evidence>
<dbReference type="PANTHER" id="PTHR43465">
    <property type="entry name" value="DUF1680 DOMAIN PROTEIN (AFU_ORTHOLOGUE AFUA_1G08910)"/>
    <property type="match status" value="1"/>
</dbReference>
<evidence type="ECO:0000259" key="2">
    <source>
        <dbReference type="Pfam" id="PF20736"/>
    </source>
</evidence>
<dbReference type="GO" id="GO:0005975">
    <property type="term" value="P:carbohydrate metabolic process"/>
    <property type="evidence" value="ECO:0007669"/>
    <property type="project" value="InterPro"/>
</dbReference>
<evidence type="ECO:0000259" key="3">
    <source>
        <dbReference type="Pfam" id="PF20737"/>
    </source>
</evidence>
<dbReference type="Pfam" id="PF20737">
    <property type="entry name" value="Glyco_hydro127C"/>
    <property type="match status" value="1"/>
</dbReference>
<name>A0A6I5L4I1_9FLAO</name>
<accession>A0A6I5L4I1</accession>
<evidence type="ECO:0000259" key="1">
    <source>
        <dbReference type="Pfam" id="PF07944"/>
    </source>
</evidence>
<evidence type="ECO:0008006" key="6">
    <source>
        <dbReference type="Google" id="ProtNLM"/>
    </source>
</evidence>
<proteinExistence type="predicted"/>
<dbReference type="InterPro" id="IPR012878">
    <property type="entry name" value="Beta-AFase-like_GH127_cat"/>
</dbReference>
<dbReference type="InterPro" id="IPR049046">
    <property type="entry name" value="Beta-AFase-like_GH127_middle"/>
</dbReference>
<gene>
    <name evidence="4" type="ORF">GTK07_18980</name>
</gene>
<dbReference type="AlphaFoldDB" id="A0A6I5L4I1"/>
<dbReference type="SUPFAM" id="SSF48208">
    <property type="entry name" value="Six-hairpin glycosidases"/>
    <property type="match status" value="1"/>
</dbReference>
<dbReference type="InterPro" id="IPR049174">
    <property type="entry name" value="Beta-AFase-like"/>
</dbReference>
<reference evidence="4 5" key="1">
    <citation type="submission" date="2020-01" db="EMBL/GenBank/DDBJ databases">
        <title>Muricauda sediminis sp.nov. 40Bstr401.</title>
        <authorList>
            <person name="Xue Z."/>
            <person name="Zhu S."/>
            <person name="Ren N."/>
            <person name="Chen T."/>
            <person name="Chen X."/>
            <person name="Chen J."/>
            <person name="Yang J."/>
        </authorList>
    </citation>
    <scope>NUCLEOTIDE SEQUENCE [LARGE SCALE GENOMIC DNA]</scope>
    <source>
        <strain evidence="4 5">40Bstr401</strain>
    </source>
</reference>
<protein>
    <recommendedName>
        <fullName evidence="6">Glycoside hydrolase family 127 protein</fullName>
    </recommendedName>
</protein>
<dbReference type="InterPro" id="IPR008928">
    <property type="entry name" value="6-hairpin_glycosidase_sf"/>
</dbReference>
<comment type="caution">
    <text evidence="4">The sequence shown here is derived from an EMBL/GenBank/DDBJ whole genome shotgun (WGS) entry which is preliminary data.</text>
</comment>
<evidence type="ECO:0000313" key="5">
    <source>
        <dbReference type="Proteomes" id="UP000468707"/>
    </source>
</evidence>
<keyword evidence="5" id="KW-1185">Reference proteome</keyword>
<organism evidence="4 5">
    <name type="scientific">Flagellimonas sediminis</name>
    <dbReference type="NCBI Taxonomy" id="2696468"/>
    <lineage>
        <taxon>Bacteria</taxon>
        <taxon>Pseudomonadati</taxon>
        <taxon>Bacteroidota</taxon>
        <taxon>Flavobacteriia</taxon>
        <taxon>Flavobacteriales</taxon>
        <taxon>Flavobacteriaceae</taxon>
        <taxon>Flagellimonas</taxon>
    </lineage>
</organism>